<dbReference type="Pfam" id="PF01613">
    <property type="entry name" value="Flavin_Reduct"/>
    <property type="match status" value="1"/>
</dbReference>
<dbReference type="GeneID" id="19947239"/>
<keyword evidence="3" id="KW-1185">Reference proteome</keyword>
<dbReference type="PANTHER" id="PTHR43241">
    <property type="entry name" value="FLAVIN REDUCTASE DOMAIN PROTEIN"/>
    <property type="match status" value="1"/>
</dbReference>
<dbReference type="PANTHER" id="PTHR43241:SF1">
    <property type="entry name" value="FLAVIN REDUCTASE LIKE DOMAIN-CONTAINING PROTEIN"/>
    <property type="match status" value="1"/>
</dbReference>
<dbReference type="EMBL" id="JH767149">
    <property type="protein sequence ID" value="EQC35753.1"/>
    <property type="molecule type" value="Genomic_DNA"/>
</dbReference>
<dbReference type="InParanoid" id="T0RTD0"/>
<dbReference type="GO" id="GO:0010181">
    <property type="term" value="F:FMN binding"/>
    <property type="evidence" value="ECO:0007669"/>
    <property type="project" value="InterPro"/>
</dbReference>
<reference evidence="2 3" key="1">
    <citation type="submission" date="2012-04" db="EMBL/GenBank/DDBJ databases">
        <title>The Genome Sequence of Saprolegnia declina VS20.</title>
        <authorList>
            <consortium name="The Broad Institute Genome Sequencing Platform"/>
            <person name="Russ C."/>
            <person name="Nusbaum C."/>
            <person name="Tyler B."/>
            <person name="van West P."/>
            <person name="Dieguez-Uribeondo J."/>
            <person name="de Bruijn I."/>
            <person name="Tripathy S."/>
            <person name="Jiang R."/>
            <person name="Young S.K."/>
            <person name="Zeng Q."/>
            <person name="Gargeya S."/>
            <person name="Fitzgerald M."/>
            <person name="Haas B."/>
            <person name="Abouelleil A."/>
            <person name="Alvarado L."/>
            <person name="Arachchi H.M."/>
            <person name="Berlin A."/>
            <person name="Chapman S.B."/>
            <person name="Goldberg J."/>
            <person name="Griggs A."/>
            <person name="Gujja S."/>
            <person name="Hansen M."/>
            <person name="Howarth C."/>
            <person name="Imamovic A."/>
            <person name="Larimer J."/>
            <person name="McCowen C."/>
            <person name="Montmayeur A."/>
            <person name="Murphy C."/>
            <person name="Neiman D."/>
            <person name="Pearson M."/>
            <person name="Priest M."/>
            <person name="Roberts A."/>
            <person name="Saif S."/>
            <person name="Shea T."/>
            <person name="Sisk P."/>
            <person name="Sykes S."/>
            <person name="Wortman J."/>
            <person name="Nusbaum C."/>
            <person name="Birren B."/>
        </authorList>
    </citation>
    <scope>NUCLEOTIDE SEQUENCE [LARGE SCALE GENOMIC DNA]</scope>
    <source>
        <strain evidence="2 3">VS20</strain>
    </source>
</reference>
<dbReference type="InterPro" id="IPR002563">
    <property type="entry name" value="Flavin_Rdtase-like_dom"/>
</dbReference>
<evidence type="ECO:0000313" key="2">
    <source>
        <dbReference type="EMBL" id="EQC35753.1"/>
    </source>
</evidence>
<dbReference type="OrthoDB" id="2145000at2759"/>
<gene>
    <name evidence="2" type="ORF">SDRG_06512</name>
</gene>
<organism evidence="2 3">
    <name type="scientific">Saprolegnia diclina (strain VS20)</name>
    <dbReference type="NCBI Taxonomy" id="1156394"/>
    <lineage>
        <taxon>Eukaryota</taxon>
        <taxon>Sar</taxon>
        <taxon>Stramenopiles</taxon>
        <taxon>Oomycota</taxon>
        <taxon>Saprolegniomycetes</taxon>
        <taxon>Saprolegniales</taxon>
        <taxon>Saprolegniaceae</taxon>
        <taxon>Saprolegnia</taxon>
    </lineage>
</organism>
<protein>
    <recommendedName>
        <fullName evidence="1">Flavin reductase like domain-containing protein</fullName>
    </recommendedName>
</protein>
<proteinExistence type="predicted"/>
<sequence length="238" mass="25894">MSTTDRTDGAAERQDAQLAASAPDAIVQVDKNMLSRLLYPNPVCLLSVQSGDDDASRCRNVMTITWLTPINNHGKFICSMNCKRHTATFVHTPGQYFVLNVPTKAHEATILAIGGCSGADVDKFETLQLATCPPGWAPLRPLKRKHGMSKKDLRDADVYDAASGCVALVDCVAHIVCRVDAVLETDGHNLLTCTQVAAWAKAAYWNGKHFAPQSRDLPPYLTFLGTKVFACVTPTFDD</sequence>
<evidence type="ECO:0000313" key="3">
    <source>
        <dbReference type="Proteomes" id="UP000030762"/>
    </source>
</evidence>
<dbReference type="AlphaFoldDB" id="T0RTD0"/>
<evidence type="ECO:0000259" key="1">
    <source>
        <dbReference type="Pfam" id="PF01613"/>
    </source>
</evidence>
<dbReference type="SUPFAM" id="SSF50475">
    <property type="entry name" value="FMN-binding split barrel"/>
    <property type="match status" value="1"/>
</dbReference>
<dbReference type="STRING" id="1156394.T0RTD0"/>
<name>T0RTD0_SAPDV</name>
<dbReference type="RefSeq" id="XP_008610515.1">
    <property type="nucleotide sequence ID" value="XM_008612293.1"/>
</dbReference>
<dbReference type="VEuPathDB" id="FungiDB:SDRG_06512"/>
<feature type="domain" description="Flavin reductase like" evidence="1">
    <location>
        <begin position="39"/>
        <end position="202"/>
    </location>
</feature>
<dbReference type="InterPro" id="IPR053310">
    <property type="entry name" value="Flavoredoxin-like"/>
</dbReference>
<dbReference type="OMA" id="NVPVRGM"/>
<accession>T0RTD0</accession>
<dbReference type="Proteomes" id="UP000030762">
    <property type="component" value="Unassembled WGS sequence"/>
</dbReference>
<dbReference type="Gene3D" id="2.30.110.10">
    <property type="entry name" value="Electron Transport, Fmn-binding Protein, Chain A"/>
    <property type="match status" value="1"/>
</dbReference>
<dbReference type="eggNOG" id="ENOG502S05Q">
    <property type="taxonomic scope" value="Eukaryota"/>
</dbReference>
<dbReference type="InterPro" id="IPR012349">
    <property type="entry name" value="Split_barrel_FMN-bd"/>
</dbReference>